<evidence type="ECO:0000256" key="3">
    <source>
        <dbReference type="ARBA" id="ARBA00022722"/>
    </source>
</evidence>
<keyword evidence="5 8" id="KW-0255">Endonuclease</keyword>
<dbReference type="AlphaFoldDB" id="A0A031WHD2"/>
<sequence length="305" mass="34276">MIDLTLLGCGGNVPMPNRFLSSVFINYKGRKILIDCGEGTQVSMKLKKCGFKDIDLICITHLHGDHIFGLLGLLSTIGNSGRTSDLTIVGPVGIVDCIRSMRNLVEYVPYTLKIIENPQGNFSLDNKVLRNLEISTISLEHSIECLGYSFNFRRNPKFDIDKATKNEVPKILWNKLQEGQNIVLDSKQYTPDMVLGELRKGVKISLTTDTRPIESIPDFIKDSDLFICEAMYGDDLDISKAVRNKHMTFREAANLAKLGNVKQLLLTHFSPSLDIPSMYLENATNVFENTILGEDRLSLRLNFDE</sequence>
<dbReference type="EC" id="3.1.26.11" evidence="8"/>
<reference evidence="14 16" key="3">
    <citation type="submission" date="2019-02" db="EMBL/GenBank/DDBJ databases">
        <authorList>
            <consortium name="Pathogen Informatics"/>
        </authorList>
    </citation>
    <scope>NUCLEOTIDE SEQUENCE [LARGE SCALE GENOMIC DNA]</scope>
    <source>
        <strain evidence="14">Clo34</strain>
        <strain evidence="16">clo34</strain>
        <strain evidence="13 15">VRECD0157</strain>
    </source>
</reference>
<feature type="binding site" evidence="8">
    <location>
        <position position="209"/>
    </location>
    <ligand>
        <name>Zn(2+)</name>
        <dbReference type="ChEBI" id="CHEBI:29105"/>
        <label>1</label>
        <note>catalytic</note>
    </ligand>
</feature>
<dbReference type="PATRIC" id="fig|1496.1373.peg.621"/>
<dbReference type="EMBL" id="DAEPXK010000033">
    <property type="protein sequence ID" value="HBH1543249.1"/>
    <property type="molecule type" value="Genomic_DNA"/>
</dbReference>
<comment type="catalytic activity">
    <reaction evidence="8">
        <text>Endonucleolytic cleavage of RNA, removing extra 3' nucleotides from tRNA precursor, generating 3' termini of tRNAs. A 3'-hydroxy group is left at the tRNA terminus and a 5'-phosphoryl group is left at the trailer molecule.</text>
        <dbReference type="EC" id="3.1.26.11"/>
    </reaction>
</comment>
<evidence type="ECO:0000313" key="12">
    <source>
        <dbReference type="EMBL" id="HBH1543249.1"/>
    </source>
</evidence>
<comment type="cofactor">
    <cofactor evidence="8">
        <name>Zn(2+)</name>
        <dbReference type="ChEBI" id="CHEBI:29105"/>
    </cofactor>
    <text evidence="8">Binds 2 Zn(2+) ions.</text>
</comment>
<dbReference type="HAMAP" id="MF_01818">
    <property type="entry name" value="RNase_Z_BN"/>
    <property type="match status" value="1"/>
</dbReference>
<feature type="binding site" evidence="8">
    <location>
        <position position="65"/>
    </location>
    <ligand>
        <name>Zn(2+)</name>
        <dbReference type="ChEBI" id="CHEBI:29105"/>
        <label>2</label>
        <note>catalytic</note>
    </ligand>
</feature>
<dbReference type="Pfam" id="PF23023">
    <property type="entry name" value="Anti-Pycsar_Apyc1"/>
    <property type="match status" value="1"/>
</dbReference>
<dbReference type="EMBL" id="CAADAN010000001">
    <property type="protein sequence ID" value="VFD29158.1"/>
    <property type="molecule type" value="Genomic_DNA"/>
</dbReference>
<dbReference type="SMR" id="A0A031WHD2"/>
<dbReference type="PANTHER" id="PTHR46018:SF2">
    <property type="entry name" value="ZINC PHOSPHODIESTERASE ELAC PROTEIN 1"/>
    <property type="match status" value="1"/>
</dbReference>
<feature type="binding site" evidence="8">
    <location>
        <position position="141"/>
    </location>
    <ligand>
        <name>Zn(2+)</name>
        <dbReference type="ChEBI" id="CHEBI:29105"/>
        <label>1</label>
        <note>catalytic</note>
    </ligand>
</feature>
<feature type="binding site" evidence="8">
    <location>
        <position position="268"/>
    </location>
    <ligand>
        <name>Zn(2+)</name>
        <dbReference type="ChEBI" id="CHEBI:29105"/>
        <label>2</label>
        <note>catalytic</note>
    </ligand>
</feature>
<dbReference type="Proteomes" id="UP000878956">
    <property type="component" value="Unassembled WGS sequence"/>
</dbReference>
<keyword evidence="7 8" id="KW-0862">Zinc</keyword>
<dbReference type="PANTHER" id="PTHR46018">
    <property type="entry name" value="ZINC PHOSPHODIESTERASE ELAC PROTEIN 1"/>
    <property type="match status" value="1"/>
</dbReference>
<keyword evidence="2 8" id="KW-0819">tRNA processing</keyword>
<feature type="binding site" evidence="8">
    <location>
        <position position="61"/>
    </location>
    <ligand>
        <name>Zn(2+)</name>
        <dbReference type="ChEBI" id="CHEBI:29105"/>
        <label>1</label>
        <note>catalytic</note>
    </ligand>
</feature>
<reference evidence="12" key="2">
    <citation type="journal article" date="2018" name="Genome Biol.">
        <title>SKESA: strategic k-mer extension for scrupulous assemblies.</title>
        <authorList>
            <person name="Souvorov A."/>
            <person name="Agarwala R."/>
            <person name="Lipman D.J."/>
        </authorList>
    </citation>
    <scope>NUCLEOTIDE SEQUENCE</scope>
    <source>
        <strain evidence="12">HN1000</strain>
    </source>
</reference>
<keyword evidence="6 8" id="KW-0378">Hydrolase</keyword>
<proteinExistence type="inferred from homology"/>
<comment type="subunit">
    <text evidence="1 8">Homodimer.</text>
</comment>
<feature type="binding site" evidence="8">
    <location>
        <position position="209"/>
    </location>
    <ligand>
        <name>Zn(2+)</name>
        <dbReference type="ChEBI" id="CHEBI:29105"/>
        <label>2</label>
        <note>catalytic</note>
    </ligand>
</feature>
<evidence type="ECO:0000313" key="13">
    <source>
        <dbReference type="EMBL" id="SJS30138.1"/>
    </source>
</evidence>
<evidence type="ECO:0000313" key="14">
    <source>
        <dbReference type="EMBL" id="VFD29158.1"/>
    </source>
</evidence>
<dbReference type="EMBL" id="FUPS01000005">
    <property type="protein sequence ID" value="SJS30138.1"/>
    <property type="molecule type" value="Genomic_DNA"/>
</dbReference>
<evidence type="ECO:0000256" key="8">
    <source>
        <dbReference type="HAMAP-Rule" id="MF_01818"/>
    </source>
</evidence>
<feature type="binding site" evidence="8">
    <location>
        <position position="66"/>
    </location>
    <ligand>
        <name>Zn(2+)</name>
        <dbReference type="ChEBI" id="CHEBI:29105"/>
        <label>2</label>
        <note>catalytic</note>
    </ligand>
</feature>
<evidence type="ECO:0000313" key="10">
    <source>
        <dbReference type="EMBL" id="CDS88430.1"/>
    </source>
</evidence>
<dbReference type="Gene3D" id="3.60.15.10">
    <property type="entry name" value="Ribonuclease Z/Hydroxyacylglutathione hydrolase-like"/>
    <property type="match status" value="1"/>
</dbReference>
<evidence type="ECO:0000313" key="11">
    <source>
        <dbReference type="EMBL" id="CDT65647.1"/>
    </source>
</evidence>
<keyword evidence="4 8" id="KW-0479">Metal-binding</keyword>
<comment type="similarity">
    <text evidence="8">Belongs to the RNase Z family.</text>
</comment>
<dbReference type="KEGG" id="pdf:CD630DERM_25390"/>
<evidence type="ECO:0000313" key="15">
    <source>
        <dbReference type="Proteomes" id="UP000189137"/>
    </source>
</evidence>
<evidence type="ECO:0000256" key="1">
    <source>
        <dbReference type="ARBA" id="ARBA00011738"/>
    </source>
</evidence>
<dbReference type="EMBL" id="LK933316">
    <property type="protein sequence ID" value="CDT65647.1"/>
    <property type="molecule type" value="Genomic_DNA"/>
</dbReference>
<gene>
    <name evidence="8 9" type="primary">rnz</name>
    <name evidence="13" type="synonym">rbn</name>
    <name evidence="11" type="ORF">BN1095_620127</name>
    <name evidence="9" type="ORF">BN1096_520159</name>
    <name evidence="10" type="ORF">BN1097_680025</name>
    <name evidence="12" type="ORF">KRM00_002771</name>
    <name evidence="14" type="ORF">SAMEA1402399_00192</name>
    <name evidence="13" type="ORF">SAMEA3375112_01746</name>
</gene>
<evidence type="ECO:0000256" key="2">
    <source>
        <dbReference type="ARBA" id="ARBA00022694"/>
    </source>
</evidence>
<dbReference type="Proteomes" id="UP000411588">
    <property type="component" value="Unassembled WGS sequence"/>
</dbReference>
<feature type="active site" description="Proton acceptor" evidence="8">
    <location>
        <position position="65"/>
    </location>
</feature>
<dbReference type="InterPro" id="IPR036866">
    <property type="entry name" value="RibonucZ/Hydroxyglut_hydro"/>
</dbReference>
<accession>A0A031WHD2</accession>
<comment type="function">
    <text evidence="8">Zinc phosphodiesterase, which displays some tRNA 3'-processing endonuclease activity. Probably involved in tRNA maturation, by removing a 3'-trailer from precursor tRNA.</text>
</comment>
<protein>
    <recommendedName>
        <fullName evidence="8">Ribonuclease Z</fullName>
        <shortName evidence="8">RNase Z</shortName>
        <ecNumber evidence="8">3.1.26.11</ecNumber>
    </recommendedName>
    <alternativeName>
        <fullName evidence="8">tRNA 3 endonuclease</fullName>
    </alternativeName>
    <alternativeName>
        <fullName evidence="8">tRNase Z</fullName>
    </alternativeName>
</protein>
<dbReference type="NCBIfam" id="TIGR02651">
    <property type="entry name" value="RNase_Z"/>
    <property type="match status" value="1"/>
</dbReference>
<evidence type="ECO:0000313" key="9">
    <source>
        <dbReference type="EMBL" id="CDS85212.1"/>
    </source>
</evidence>
<dbReference type="RefSeq" id="WP_004454848.1">
    <property type="nucleotide sequence ID" value="NZ_AP031492.1"/>
</dbReference>
<dbReference type="GO" id="GO:0042781">
    <property type="term" value="F:3'-tRNA processing endoribonuclease activity"/>
    <property type="evidence" value="ECO:0007669"/>
    <property type="project" value="UniProtKB-UniRule"/>
</dbReference>
<dbReference type="CDD" id="cd07717">
    <property type="entry name" value="RNaseZ_ZiPD-like_MBL-fold"/>
    <property type="match status" value="1"/>
</dbReference>
<dbReference type="GO" id="GO:0008270">
    <property type="term" value="F:zinc ion binding"/>
    <property type="evidence" value="ECO:0007669"/>
    <property type="project" value="UniProtKB-UniRule"/>
</dbReference>
<feature type="binding site" evidence="8">
    <location>
        <position position="63"/>
    </location>
    <ligand>
        <name>Zn(2+)</name>
        <dbReference type="ChEBI" id="CHEBI:29105"/>
        <label>1</label>
        <note>catalytic</note>
    </ligand>
</feature>
<evidence type="ECO:0000313" key="16">
    <source>
        <dbReference type="Proteomes" id="UP000411588"/>
    </source>
</evidence>
<dbReference type="SUPFAM" id="SSF56281">
    <property type="entry name" value="Metallo-hydrolase/oxidoreductase"/>
    <property type="match status" value="1"/>
</dbReference>
<dbReference type="EMBL" id="LK932505">
    <property type="protein sequence ID" value="CDS85212.1"/>
    <property type="molecule type" value="Genomic_DNA"/>
</dbReference>
<reference evidence="12" key="4">
    <citation type="submission" date="2021-06" db="EMBL/GenBank/DDBJ databases">
        <authorList>
            <consortium name="NCBI Pathogen Detection Project"/>
        </authorList>
    </citation>
    <scope>NUCLEOTIDE SEQUENCE</scope>
    <source>
        <strain evidence="12">HN1000</strain>
    </source>
</reference>
<dbReference type="Proteomes" id="UP000189137">
    <property type="component" value="Unassembled WGS sequence"/>
</dbReference>
<dbReference type="NCBIfam" id="NF000801">
    <property type="entry name" value="PRK00055.1-3"/>
    <property type="match status" value="1"/>
</dbReference>
<evidence type="ECO:0000256" key="7">
    <source>
        <dbReference type="ARBA" id="ARBA00022833"/>
    </source>
</evidence>
<name>A0A031WHD2_CLODI</name>
<organism evidence="9">
    <name type="scientific">Clostridioides difficile</name>
    <name type="common">Peptoclostridium difficile</name>
    <dbReference type="NCBI Taxonomy" id="1496"/>
    <lineage>
        <taxon>Bacteria</taxon>
        <taxon>Bacillati</taxon>
        <taxon>Bacillota</taxon>
        <taxon>Clostridia</taxon>
        <taxon>Peptostreptococcales</taxon>
        <taxon>Peptostreptococcaceae</taxon>
        <taxon>Clostridioides</taxon>
    </lineage>
</organism>
<evidence type="ECO:0000256" key="5">
    <source>
        <dbReference type="ARBA" id="ARBA00022759"/>
    </source>
</evidence>
<dbReference type="EMBL" id="LK932407">
    <property type="protein sequence ID" value="CDS88430.1"/>
    <property type="molecule type" value="Genomic_DNA"/>
</dbReference>
<dbReference type="InterPro" id="IPR013471">
    <property type="entry name" value="RNase_Z/BN"/>
</dbReference>
<evidence type="ECO:0000256" key="4">
    <source>
        <dbReference type="ARBA" id="ARBA00022723"/>
    </source>
</evidence>
<dbReference type="GeneID" id="66354939"/>
<evidence type="ECO:0000256" key="6">
    <source>
        <dbReference type="ARBA" id="ARBA00022801"/>
    </source>
</evidence>
<reference evidence="9" key="1">
    <citation type="submission" date="2014-07" db="EMBL/GenBank/DDBJ databases">
        <authorList>
            <person name="Monot Marc"/>
        </authorList>
    </citation>
    <scope>NUCLEOTIDE SEQUENCE</scope>
    <source>
        <strain evidence="11">7032989</strain>
        <strain evidence="10">7032994</strain>
    </source>
</reference>
<keyword evidence="3 8" id="KW-0540">Nuclease</keyword>